<dbReference type="AlphaFoldDB" id="A0A8J7CUS3"/>
<proteinExistence type="predicted"/>
<dbReference type="SUPFAM" id="SSF54631">
    <property type="entry name" value="CBS-domain pair"/>
    <property type="match status" value="1"/>
</dbReference>
<accession>A0A8J7CUS3</accession>
<dbReference type="InterPro" id="IPR044725">
    <property type="entry name" value="CBSX3_CBS_dom"/>
</dbReference>
<evidence type="ECO:0000313" key="5">
    <source>
        <dbReference type="EMBL" id="MBE3637874.1"/>
    </source>
</evidence>
<comment type="caution">
    <text evidence="5">The sequence shown here is derived from an EMBL/GenBank/DDBJ whole genome shotgun (WGS) entry which is preliminary data.</text>
</comment>
<dbReference type="Proteomes" id="UP000609121">
    <property type="component" value="Unassembled WGS sequence"/>
</dbReference>
<evidence type="ECO:0000256" key="2">
    <source>
        <dbReference type="PROSITE-ProRule" id="PRU00703"/>
    </source>
</evidence>
<evidence type="ECO:0000259" key="4">
    <source>
        <dbReference type="PROSITE" id="PS51371"/>
    </source>
</evidence>
<evidence type="ECO:0000313" key="6">
    <source>
        <dbReference type="Proteomes" id="UP000609121"/>
    </source>
</evidence>
<dbReference type="InterPro" id="IPR051257">
    <property type="entry name" value="Diverse_CBS-Domain"/>
</dbReference>
<feature type="region of interest" description="Disordered" evidence="3">
    <location>
        <begin position="1"/>
        <end position="24"/>
    </location>
</feature>
<dbReference type="RefSeq" id="WP_193180956.1">
    <property type="nucleotide sequence ID" value="NZ_JACVXA010000013.1"/>
</dbReference>
<dbReference type="SMART" id="SM00116">
    <property type="entry name" value="CBS"/>
    <property type="match status" value="2"/>
</dbReference>
<dbReference type="PANTHER" id="PTHR43080">
    <property type="entry name" value="CBS DOMAIN-CONTAINING PROTEIN CBSX3, MITOCHONDRIAL"/>
    <property type="match status" value="1"/>
</dbReference>
<dbReference type="Pfam" id="PF00571">
    <property type="entry name" value="CBS"/>
    <property type="match status" value="2"/>
</dbReference>
<feature type="domain" description="CBS" evidence="4">
    <location>
        <begin position="106"/>
        <end position="162"/>
    </location>
</feature>
<keyword evidence="1 2" id="KW-0129">CBS domain</keyword>
<feature type="domain" description="CBS" evidence="4">
    <location>
        <begin position="38"/>
        <end position="96"/>
    </location>
</feature>
<dbReference type="InterPro" id="IPR046342">
    <property type="entry name" value="CBS_dom_sf"/>
</dbReference>
<evidence type="ECO:0000256" key="1">
    <source>
        <dbReference type="ARBA" id="ARBA00023122"/>
    </source>
</evidence>
<gene>
    <name evidence="5" type="ORF">ICN82_06630</name>
</gene>
<dbReference type="InterPro" id="IPR000644">
    <property type="entry name" value="CBS_dom"/>
</dbReference>
<protein>
    <submittedName>
        <fullName evidence="5">CBS domain-containing protein</fullName>
    </submittedName>
</protein>
<keyword evidence="6" id="KW-1185">Reference proteome</keyword>
<dbReference type="PANTHER" id="PTHR43080:SF2">
    <property type="entry name" value="CBS DOMAIN-CONTAINING PROTEIN"/>
    <property type="match status" value="1"/>
</dbReference>
<dbReference type="EMBL" id="JACVXA010000013">
    <property type="protein sequence ID" value="MBE3637874.1"/>
    <property type="molecule type" value="Genomic_DNA"/>
</dbReference>
<sequence length="172" mass="18810">MAPKSYQGVLAHAEEPRTYSQTPESNLAQDVITVADLLREKGGIVYTIAPGETVRSAVHELRARRIGVVLVMEEDGIVGILSERDVVRRIDEAGDAGLDTPVSALMTPNPQTCNPSTPLLAVLRRMTDGRFRHLPVVEDGQLVGLVSIGDVVKARLRQLEYEALRMKQMIVG</sequence>
<reference evidence="5" key="1">
    <citation type="submission" date="2020-09" db="EMBL/GenBank/DDBJ databases">
        <title>A novel bacterium of genus Mangrovicoccus, isolated from South China Sea.</title>
        <authorList>
            <person name="Huang H."/>
            <person name="Mo K."/>
            <person name="Hu Y."/>
        </authorList>
    </citation>
    <scope>NUCLEOTIDE SEQUENCE</scope>
    <source>
        <strain evidence="5">HB182678</strain>
    </source>
</reference>
<organism evidence="5 6">
    <name type="scientific">Mangrovicoccus algicola</name>
    <dbReference type="NCBI Taxonomy" id="2771008"/>
    <lineage>
        <taxon>Bacteria</taxon>
        <taxon>Pseudomonadati</taxon>
        <taxon>Pseudomonadota</taxon>
        <taxon>Alphaproteobacteria</taxon>
        <taxon>Rhodobacterales</taxon>
        <taxon>Paracoccaceae</taxon>
        <taxon>Mangrovicoccus</taxon>
    </lineage>
</organism>
<dbReference type="PROSITE" id="PS51371">
    <property type="entry name" value="CBS"/>
    <property type="match status" value="2"/>
</dbReference>
<evidence type="ECO:0000256" key="3">
    <source>
        <dbReference type="SAM" id="MobiDB-lite"/>
    </source>
</evidence>
<dbReference type="CDD" id="cd04623">
    <property type="entry name" value="CBS_pair_bac_euk"/>
    <property type="match status" value="1"/>
</dbReference>
<name>A0A8J7CUS3_9RHOB</name>
<dbReference type="Gene3D" id="3.10.580.10">
    <property type="entry name" value="CBS-domain"/>
    <property type="match status" value="1"/>
</dbReference>